<evidence type="ECO:0000313" key="5">
    <source>
        <dbReference type="Proteomes" id="UP000472262"/>
    </source>
</evidence>
<dbReference type="PANTHER" id="PTHR28524">
    <property type="entry name" value="SUCCINATE DEHYDROGENASE ASSEMBLY FACTOR 4, MITOCHONDRIAL"/>
    <property type="match status" value="1"/>
</dbReference>
<evidence type="ECO:0000313" key="4">
    <source>
        <dbReference type="Ensembl" id="ENSSGRP00000053910.1"/>
    </source>
</evidence>
<keyword evidence="5" id="KW-1185">Reference proteome</keyword>
<evidence type="ECO:0000256" key="2">
    <source>
        <dbReference type="ARBA" id="ARBA00022170"/>
    </source>
</evidence>
<evidence type="ECO:0000256" key="1">
    <source>
        <dbReference type="ARBA" id="ARBA00005701"/>
    </source>
</evidence>
<dbReference type="Ensembl" id="ENSSGRT00000057600.1">
    <property type="protein sequence ID" value="ENSSGRP00000053910.1"/>
    <property type="gene ID" value="ENSSGRG00000028409.1"/>
</dbReference>
<feature type="region of interest" description="Disordered" evidence="3">
    <location>
        <begin position="102"/>
        <end position="168"/>
    </location>
</feature>
<dbReference type="GO" id="GO:0034553">
    <property type="term" value="P:mitochondrial respiratory chain complex II assembly"/>
    <property type="evidence" value="ECO:0007669"/>
    <property type="project" value="TreeGrafter"/>
</dbReference>
<dbReference type="Proteomes" id="UP000472262">
    <property type="component" value="Unassembled WGS sequence"/>
</dbReference>
<gene>
    <name evidence="4" type="primary">LOC107585375</name>
</gene>
<dbReference type="InterPro" id="IPR012875">
    <property type="entry name" value="SDHF4"/>
</dbReference>
<dbReference type="InParanoid" id="A0A672NT88"/>
<proteinExistence type="inferred from homology"/>
<accession>A0A672NT88</accession>
<dbReference type="PANTHER" id="PTHR28524:SF3">
    <property type="entry name" value="SUCCINATE DEHYDROGENASE ASSEMBLY FACTOR 4, MITOCHONDRIAL"/>
    <property type="match status" value="1"/>
</dbReference>
<dbReference type="AlphaFoldDB" id="A0A672NT88"/>
<sequence length="168" mass="19040">MRNIRFCASLAPPRSSRVYLVSLNDDAGIVIFNRQNILELCNFLLRHDTGKAHNRLVQHPRKMSLLHVCCTTVRGLVKKGLFLESTYTACLRTAGYASGGVAKDKEPVKKAKTPQGRFDMDETESKSKDVFERFPDDVHPETKEKGGPRGPEPTRYGDWERKGRCIDF</sequence>
<reference evidence="4" key="1">
    <citation type="submission" date="2025-08" db="UniProtKB">
        <authorList>
            <consortium name="Ensembl"/>
        </authorList>
    </citation>
    <scope>IDENTIFICATION</scope>
</reference>
<comment type="similarity">
    <text evidence="1">Belongs to the SDHAF4 family.</text>
</comment>
<reference evidence="4" key="2">
    <citation type="submission" date="2025-09" db="UniProtKB">
        <authorList>
            <consortium name="Ensembl"/>
        </authorList>
    </citation>
    <scope>IDENTIFICATION</scope>
</reference>
<feature type="compositionally biased region" description="Basic and acidic residues" evidence="3">
    <location>
        <begin position="155"/>
        <end position="168"/>
    </location>
</feature>
<organism evidence="4 5">
    <name type="scientific">Sinocyclocheilus grahami</name>
    <name type="common">Dianchi golden-line fish</name>
    <name type="synonym">Barbus grahami</name>
    <dbReference type="NCBI Taxonomy" id="75366"/>
    <lineage>
        <taxon>Eukaryota</taxon>
        <taxon>Metazoa</taxon>
        <taxon>Chordata</taxon>
        <taxon>Craniata</taxon>
        <taxon>Vertebrata</taxon>
        <taxon>Euteleostomi</taxon>
        <taxon>Actinopterygii</taxon>
        <taxon>Neopterygii</taxon>
        <taxon>Teleostei</taxon>
        <taxon>Ostariophysi</taxon>
        <taxon>Cypriniformes</taxon>
        <taxon>Cyprinidae</taxon>
        <taxon>Cyprininae</taxon>
        <taxon>Sinocyclocheilus</taxon>
    </lineage>
</organism>
<evidence type="ECO:0000256" key="3">
    <source>
        <dbReference type="SAM" id="MobiDB-lite"/>
    </source>
</evidence>
<name>A0A672NT88_SINGR</name>
<dbReference type="Pfam" id="PF07896">
    <property type="entry name" value="DUF1674"/>
    <property type="match status" value="1"/>
</dbReference>
<dbReference type="GO" id="GO:0005739">
    <property type="term" value="C:mitochondrion"/>
    <property type="evidence" value="ECO:0007669"/>
    <property type="project" value="TreeGrafter"/>
</dbReference>
<dbReference type="OMA" id="KFDTDDK"/>
<protein>
    <recommendedName>
        <fullName evidence="2">Succinate dehydrogenase assembly factor 4, mitochondrial</fullName>
    </recommendedName>
</protein>
<feature type="compositionally biased region" description="Basic and acidic residues" evidence="3">
    <location>
        <begin position="118"/>
        <end position="147"/>
    </location>
</feature>